<evidence type="ECO:0000313" key="2">
    <source>
        <dbReference type="EMBL" id="QBE47695.1"/>
    </source>
</evidence>
<evidence type="ECO:0000259" key="1">
    <source>
        <dbReference type="Pfam" id="PF08242"/>
    </source>
</evidence>
<dbReference type="AlphaFoldDB" id="A0A4P6KBL9"/>
<keyword evidence="3" id="KW-1185">Reference proteome</keyword>
<keyword evidence="2" id="KW-0808">Transferase</keyword>
<organism evidence="2 3">
    <name type="scientific">Leucobacter triazinivorans</name>
    <dbReference type="NCBI Taxonomy" id="1784719"/>
    <lineage>
        <taxon>Bacteria</taxon>
        <taxon>Bacillati</taxon>
        <taxon>Actinomycetota</taxon>
        <taxon>Actinomycetes</taxon>
        <taxon>Micrococcales</taxon>
        <taxon>Microbacteriaceae</taxon>
        <taxon>Leucobacter</taxon>
    </lineage>
</organism>
<feature type="domain" description="Methyltransferase type 12" evidence="1">
    <location>
        <begin position="163"/>
        <end position="254"/>
    </location>
</feature>
<accession>A0A4P6KBL9</accession>
<dbReference type="KEGG" id="ltr:EVS81_01660"/>
<dbReference type="Proteomes" id="UP000289260">
    <property type="component" value="Chromosome"/>
</dbReference>
<reference evidence="2 3" key="1">
    <citation type="submission" date="2019-02" db="EMBL/GenBank/DDBJ databases">
        <authorList>
            <person name="Sun L."/>
            <person name="Pan D."/>
            <person name="Wu X."/>
        </authorList>
    </citation>
    <scope>NUCLEOTIDE SEQUENCE [LARGE SCALE GENOMIC DNA]</scope>
    <source>
        <strain evidence="2 3">JW-1</strain>
    </source>
</reference>
<dbReference type="RefSeq" id="WP_130108849.1">
    <property type="nucleotide sequence ID" value="NZ_CP035806.1"/>
</dbReference>
<sequence>MSIEKNVSVLPITEKDLEWWQNKIVKLDWVFAVTYAEGAPHEYIAERTEGMTKADFVRAARVIHTFGEPQKFYKSTRIYLVHNGWKYWTMDREHDDVTLINRGRADHIYGPQNMPRTKSEFRSGYDAIATYWDRDFTASDEEQRGFTRLVDVATDGYRKCRTLDIGAGTGLTLDLGLTEAPRLTAIDPSQAMLNELVRKHPLVARVEPRTFADTLARRNLSGTQFDLVLALGGSASYLSHDDWESIMRHARGRLVLSAYAEGEAPVTADLTSQQLTDARKRLRDFAACYEGKIERVGRFETVAAMRNQS</sequence>
<protein>
    <submittedName>
        <fullName evidence="2">Class I SAM-dependent methyltransferase</fullName>
    </submittedName>
</protein>
<dbReference type="InterPro" id="IPR013217">
    <property type="entry name" value="Methyltransf_12"/>
</dbReference>
<dbReference type="SUPFAM" id="SSF53335">
    <property type="entry name" value="S-adenosyl-L-methionine-dependent methyltransferases"/>
    <property type="match status" value="1"/>
</dbReference>
<evidence type="ECO:0000313" key="3">
    <source>
        <dbReference type="Proteomes" id="UP000289260"/>
    </source>
</evidence>
<dbReference type="Pfam" id="PF08242">
    <property type="entry name" value="Methyltransf_12"/>
    <property type="match status" value="1"/>
</dbReference>
<dbReference type="CDD" id="cd02440">
    <property type="entry name" value="AdoMet_MTases"/>
    <property type="match status" value="1"/>
</dbReference>
<keyword evidence="2" id="KW-0489">Methyltransferase</keyword>
<dbReference type="Gene3D" id="3.40.50.150">
    <property type="entry name" value="Vaccinia Virus protein VP39"/>
    <property type="match status" value="1"/>
</dbReference>
<dbReference type="EMBL" id="CP035806">
    <property type="protein sequence ID" value="QBE47695.1"/>
    <property type="molecule type" value="Genomic_DNA"/>
</dbReference>
<gene>
    <name evidence="2" type="ORF">EVS81_01660</name>
</gene>
<proteinExistence type="predicted"/>
<dbReference type="OrthoDB" id="2054683at2"/>
<name>A0A4P6KBL9_9MICO</name>
<dbReference type="GO" id="GO:0032259">
    <property type="term" value="P:methylation"/>
    <property type="evidence" value="ECO:0007669"/>
    <property type="project" value="UniProtKB-KW"/>
</dbReference>
<dbReference type="InterPro" id="IPR029063">
    <property type="entry name" value="SAM-dependent_MTases_sf"/>
</dbReference>
<dbReference type="GO" id="GO:0008168">
    <property type="term" value="F:methyltransferase activity"/>
    <property type="evidence" value="ECO:0007669"/>
    <property type="project" value="UniProtKB-KW"/>
</dbReference>